<protein>
    <submittedName>
        <fullName evidence="1">Uncharacterized protein</fullName>
    </submittedName>
</protein>
<dbReference type="AlphaFoldDB" id="A0AAD7JNI2"/>
<dbReference type="Proteomes" id="UP001215598">
    <property type="component" value="Unassembled WGS sequence"/>
</dbReference>
<evidence type="ECO:0000313" key="1">
    <source>
        <dbReference type="EMBL" id="KAJ7768518.1"/>
    </source>
</evidence>
<sequence>MGELGPAFLLLGIRSENQFASIVTSARMKAQFVAELSTGAGGLLTRCSEFQRIMMGWVVERV</sequence>
<gene>
    <name evidence="1" type="ORF">B0H16DRAFT_1882339</name>
</gene>
<evidence type="ECO:0000313" key="2">
    <source>
        <dbReference type="Proteomes" id="UP001215598"/>
    </source>
</evidence>
<proteinExistence type="predicted"/>
<comment type="caution">
    <text evidence="1">The sequence shown here is derived from an EMBL/GenBank/DDBJ whole genome shotgun (WGS) entry which is preliminary data.</text>
</comment>
<name>A0AAD7JNI2_9AGAR</name>
<accession>A0AAD7JNI2</accession>
<reference evidence="1" key="1">
    <citation type="submission" date="2023-03" db="EMBL/GenBank/DDBJ databases">
        <title>Massive genome expansion in bonnet fungi (Mycena s.s.) driven by repeated elements and novel gene families across ecological guilds.</title>
        <authorList>
            <consortium name="Lawrence Berkeley National Laboratory"/>
            <person name="Harder C.B."/>
            <person name="Miyauchi S."/>
            <person name="Viragh M."/>
            <person name="Kuo A."/>
            <person name="Thoen E."/>
            <person name="Andreopoulos B."/>
            <person name="Lu D."/>
            <person name="Skrede I."/>
            <person name="Drula E."/>
            <person name="Henrissat B."/>
            <person name="Morin E."/>
            <person name="Kohler A."/>
            <person name="Barry K."/>
            <person name="LaButti K."/>
            <person name="Morin E."/>
            <person name="Salamov A."/>
            <person name="Lipzen A."/>
            <person name="Mereny Z."/>
            <person name="Hegedus B."/>
            <person name="Baldrian P."/>
            <person name="Stursova M."/>
            <person name="Weitz H."/>
            <person name="Taylor A."/>
            <person name="Grigoriev I.V."/>
            <person name="Nagy L.G."/>
            <person name="Martin F."/>
            <person name="Kauserud H."/>
        </authorList>
    </citation>
    <scope>NUCLEOTIDE SEQUENCE</scope>
    <source>
        <strain evidence="1">CBHHK182m</strain>
    </source>
</reference>
<keyword evidence="2" id="KW-1185">Reference proteome</keyword>
<dbReference type="EMBL" id="JARKIB010000020">
    <property type="protein sequence ID" value="KAJ7768518.1"/>
    <property type="molecule type" value="Genomic_DNA"/>
</dbReference>
<organism evidence="1 2">
    <name type="scientific">Mycena metata</name>
    <dbReference type="NCBI Taxonomy" id="1033252"/>
    <lineage>
        <taxon>Eukaryota</taxon>
        <taxon>Fungi</taxon>
        <taxon>Dikarya</taxon>
        <taxon>Basidiomycota</taxon>
        <taxon>Agaricomycotina</taxon>
        <taxon>Agaricomycetes</taxon>
        <taxon>Agaricomycetidae</taxon>
        <taxon>Agaricales</taxon>
        <taxon>Marasmiineae</taxon>
        <taxon>Mycenaceae</taxon>
        <taxon>Mycena</taxon>
    </lineage>
</organism>